<evidence type="ECO:0000313" key="2">
    <source>
        <dbReference type="EMBL" id="KAJ5106707.1"/>
    </source>
</evidence>
<protein>
    <submittedName>
        <fullName evidence="2">Uncharacterized protein</fullName>
    </submittedName>
</protein>
<feature type="compositionally biased region" description="Basic and acidic residues" evidence="1">
    <location>
        <begin position="60"/>
        <end position="83"/>
    </location>
</feature>
<organism evidence="2 3">
    <name type="scientific">Penicillium angulare</name>
    <dbReference type="NCBI Taxonomy" id="116970"/>
    <lineage>
        <taxon>Eukaryota</taxon>
        <taxon>Fungi</taxon>
        <taxon>Dikarya</taxon>
        <taxon>Ascomycota</taxon>
        <taxon>Pezizomycotina</taxon>
        <taxon>Eurotiomycetes</taxon>
        <taxon>Eurotiomycetidae</taxon>
        <taxon>Eurotiales</taxon>
        <taxon>Aspergillaceae</taxon>
        <taxon>Penicillium</taxon>
    </lineage>
</organism>
<comment type="caution">
    <text evidence="2">The sequence shown here is derived from an EMBL/GenBank/DDBJ whole genome shotgun (WGS) entry which is preliminary data.</text>
</comment>
<sequence length="83" mass="9395">MWAFTKIPMPWASIAASSNIQIPSAKVKYNRLKRMVEDARPGRLEPGQQSTNPPATAPLRRSERLSERPPEQRTRFSSEDASD</sequence>
<dbReference type="EMBL" id="JAPQKH010000003">
    <property type="protein sequence ID" value="KAJ5106707.1"/>
    <property type="molecule type" value="Genomic_DNA"/>
</dbReference>
<gene>
    <name evidence="2" type="ORF">N7456_003382</name>
</gene>
<evidence type="ECO:0000256" key="1">
    <source>
        <dbReference type="SAM" id="MobiDB-lite"/>
    </source>
</evidence>
<dbReference type="Proteomes" id="UP001149165">
    <property type="component" value="Unassembled WGS sequence"/>
</dbReference>
<accession>A0A9W9FUP8</accession>
<feature type="region of interest" description="Disordered" evidence="1">
    <location>
        <begin position="38"/>
        <end position="83"/>
    </location>
</feature>
<reference evidence="2" key="2">
    <citation type="journal article" date="2023" name="IMA Fungus">
        <title>Comparative genomic study of the Penicillium genus elucidates a diverse pangenome and 15 lateral gene transfer events.</title>
        <authorList>
            <person name="Petersen C."/>
            <person name="Sorensen T."/>
            <person name="Nielsen M.R."/>
            <person name="Sondergaard T.E."/>
            <person name="Sorensen J.L."/>
            <person name="Fitzpatrick D.A."/>
            <person name="Frisvad J.C."/>
            <person name="Nielsen K.L."/>
        </authorList>
    </citation>
    <scope>NUCLEOTIDE SEQUENCE</scope>
    <source>
        <strain evidence="2">IBT 30069</strain>
    </source>
</reference>
<evidence type="ECO:0000313" key="3">
    <source>
        <dbReference type="Proteomes" id="UP001149165"/>
    </source>
</evidence>
<keyword evidence="3" id="KW-1185">Reference proteome</keyword>
<proteinExistence type="predicted"/>
<name>A0A9W9FUP8_9EURO</name>
<dbReference type="AlphaFoldDB" id="A0A9W9FUP8"/>
<reference evidence="2" key="1">
    <citation type="submission" date="2022-11" db="EMBL/GenBank/DDBJ databases">
        <authorList>
            <person name="Petersen C."/>
        </authorList>
    </citation>
    <scope>NUCLEOTIDE SEQUENCE</scope>
    <source>
        <strain evidence="2">IBT 30069</strain>
    </source>
</reference>